<organism evidence="2 3">
    <name type="scientific">Desulfoluna limicola</name>
    <dbReference type="NCBI Taxonomy" id="2810562"/>
    <lineage>
        <taxon>Bacteria</taxon>
        <taxon>Pseudomonadati</taxon>
        <taxon>Thermodesulfobacteriota</taxon>
        <taxon>Desulfobacteria</taxon>
        <taxon>Desulfobacterales</taxon>
        <taxon>Desulfolunaceae</taxon>
        <taxon>Desulfoluna</taxon>
    </lineage>
</organism>
<feature type="transmembrane region" description="Helical" evidence="1">
    <location>
        <begin position="12"/>
        <end position="33"/>
    </location>
</feature>
<dbReference type="Proteomes" id="UP001320148">
    <property type="component" value="Chromosome"/>
</dbReference>
<keyword evidence="1" id="KW-1133">Transmembrane helix</keyword>
<evidence type="ECO:0000256" key="1">
    <source>
        <dbReference type="SAM" id="Phobius"/>
    </source>
</evidence>
<sequence>MLSPFQIEARQNLAMFALLFLSPWATGGIAYLLAPPISGNPLEGYLGWCAISALIFYPLNRFLSWAISRLPAGFRAMRATLHRPDQATR</sequence>
<gene>
    <name evidence="2" type="ORF">DSLASN_02570</name>
</gene>
<keyword evidence="1" id="KW-0812">Transmembrane</keyword>
<dbReference type="EMBL" id="AP024488">
    <property type="protein sequence ID" value="BCS94625.1"/>
    <property type="molecule type" value="Genomic_DNA"/>
</dbReference>
<evidence type="ECO:0000313" key="2">
    <source>
        <dbReference type="EMBL" id="BCS94625.1"/>
    </source>
</evidence>
<feature type="transmembrane region" description="Helical" evidence="1">
    <location>
        <begin position="45"/>
        <end position="68"/>
    </location>
</feature>
<evidence type="ECO:0000313" key="3">
    <source>
        <dbReference type="Proteomes" id="UP001320148"/>
    </source>
</evidence>
<reference evidence="2 3" key="1">
    <citation type="submission" date="2021-02" db="EMBL/GenBank/DDBJ databases">
        <title>Complete genome of Desulfoluna sp. strain ASN36.</title>
        <authorList>
            <person name="Takahashi A."/>
            <person name="Kojima H."/>
            <person name="Fukui M."/>
        </authorList>
    </citation>
    <scope>NUCLEOTIDE SEQUENCE [LARGE SCALE GENOMIC DNA]</scope>
    <source>
        <strain evidence="2 3">ASN36</strain>
    </source>
</reference>
<accession>A0ABM7PBQ6</accession>
<keyword evidence="1" id="KW-0472">Membrane</keyword>
<name>A0ABM7PBQ6_9BACT</name>
<proteinExistence type="predicted"/>
<protein>
    <submittedName>
        <fullName evidence="2">Uncharacterized protein</fullName>
    </submittedName>
</protein>
<keyword evidence="3" id="KW-1185">Reference proteome</keyword>